<gene>
    <name evidence="2" type="ORF">GGE66_003819</name>
</gene>
<dbReference type="AlphaFoldDB" id="A0A7W9ZWE9"/>
<organism evidence="2 3">
    <name type="scientific">Rhizobium leguminosarum</name>
    <dbReference type="NCBI Taxonomy" id="384"/>
    <lineage>
        <taxon>Bacteria</taxon>
        <taxon>Pseudomonadati</taxon>
        <taxon>Pseudomonadota</taxon>
        <taxon>Alphaproteobacteria</taxon>
        <taxon>Hyphomicrobiales</taxon>
        <taxon>Rhizobiaceae</taxon>
        <taxon>Rhizobium/Agrobacterium group</taxon>
        <taxon>Rhizobium</taxon>
    </lineage>
</organism>
<evidence type="ECO:0000313" key="3">
    <source>
        <dbReference type="Proteomes" id="UP000517187"/>
    </source>
</evidence>
<dbReference type="EMBL" id="JACIIJ010000008">
    <property type="protein sequence ID" value="MBB6222834.1"/>
    <property type="molecule type" value="Genomic_DNA"/>
</dbReference>
<proteinExistence type="predicted"/>
<reference evidence="2 3" key="1">
    <citation type="submission" date="2020-08" db="EMBL/GenBank/DDBJ databases">
        <title>Genomic Encyclopedia of Type Strains, Phase IV (KMG-V): Genome sequencing to study the core and pangenomes of soil and plant-associated prokaryotes.</title>
        <authorList>
            <person name="Whitman W."/>
        </authorList>
    </citation>
    <scope>NUCLEOTIDE SEQUENCE [LARGE SCALE GENOMIC DNA]</scope>
    <source>
        <strain evidence="2 3">SEMIA 4011</strain>
    </source>
</reference>
<feature type="compositionally biased region" description="Basic and acidic residues" evidence="1">
    <location>
        <begin position="1"/>
        <end position="11"/>
    </location>
</feature>
<comment type="caution">
    <text evidence="2">The sequence shown here is derived from an EMBL/GenBank/DDBJ whole genome shotgun (WGS) entry which is preliminary data.</text>
</comment>
<sequence>MNGLNKSERRVGQFQNGMSCGFDKPMRSYGEPLKPAAE</sequence>
<dbReference type="Proteomes" id="UP000517187">
    <property type="component" value="Unassembled WGS sequence"/>
</dbReference>
<name>A0A7W9ZWE9_RHILE</name>
<evidence type="ECO:0000313" key="2">
    <source>
        <dbReference type="EMBL" id="MBB6222834.1"/>
    </source>
</evidence>
<evidence type="ECO:0000256" key="1">
    <source>
        <dbReference type="SAM" id="MobiDB-lite"/>
    </source>
</evidence>
<protein>
    <submittedName>
        <fullName evidence="2">Uncharacterized protein</fullName>
    </submittedName>
</protein>
<feature type="region of interest" description="Disordered" evidence="1">
    <location>
        <begin position="1"/>
        <end position="38"/>
    </location>
</feature>
<accession>A0A7W9ZWE9</accession>